<dbReference type="EMBL" id="AJVK01003765">
    <property type="status" value="NOT_ANNOTATED_CDS"/>
    <property type="molecule type" value="Genomic_DNA"/>
</dbReference>
<dbReference type="SUPFAM" id="SSF53448">
    <property type="entry name" value="Nucleotide-diphospho-sugar transferases"/>
    <property type="match status" value="1"/>
</dbReference>
<dbReference type="AlphaFoldDB" id="A0A1B0D6X2"/>
<dbReference type="PANTHER" id="PTHR22916">
    <property type="entry name" value="GLYCOSYLTRANSFERASE"/>
    <property type="match status" value="1"/>
</dbReference>
<dbReference type="VEuPathDB" id="VectorBase:PPAI003295"/>
<dbReference type="VEuPathDB" id="VectorBase:PPAPM1_000076"/>
<proteinExistence type="predicted"/>
<dbReference type="Pfam" id="PF00535">
    <property type="entry name" value="Glycos_transf_2"/>
    <property type="match status" value="1"/>
</dbReference>
<dbReference type="GO" id="GO:0016758">
    <property type="term" value="F:hexosyltransferase activity"/>
    <property type="evidence" value="ECO:0007669"/>
    <property type="project" value="UniProtKB-ARBA"/>
</dbReference>
<dbReference type="InterPro" id="IPR001173">
    <property type="entry name" value="Glyco_trans_2-like"/>
</dbReference>
<dbReference type="Gene3D" id="3.90.550.10">
    <property type="entry name" value="Spore Coat Polysaccharide Biosynthesis Protein SpsA, Chain A"/>
    <property type="match status" value="1"/>
</dbReference>
<dbReference type="InterPro" id="IPR029044">
    <property type="entry name" value="Nucleotide-diphossugar_trans"/>
</dbReference>
<accession>A0A1B0D6X2</accession>
<sequence>MTAREKMPEENKVLEGFVSIIITVLNGEKWVDSCMKSILEQEGDCIREVSVFDDFSTDRTVDKLLSWLPQFSEKSIKLIVTNNSFKSPRGVGFGRNRAIEASSGEFLCFLDIDDEMTPCRCAKQIEAARMNPQAIVGGKFFRSPPGSTERFTKWANEIPQDMLKVQIYTSHGPTVVMPTWFFHRSVFQAVGGFSEDGKGTPEDLIFFYKHLDLGGDVIRVDDIVLNYRYHEEATTFSIHWETIWKLRMNHLMDNVLTKYPWNSGFTIWNAGKQGKRFYSDLPESLKKLVRCFCDVDSKKIGRCYQSYDPVMRKGGPKIPIIDFREAKSPIVVCMKIDLTDGVFEANIKSLNLMEGIDYILFS</sequence>
<dbReference type="EMBL" id="AJVK01003766">
    <property type="status" value="NOT_ANNOTATED_CDS"/>
    <property type="molecule type" value="Genomic_DNA"/>
</dbReference>
<name>A0A1B0D6X2_PHLPP</name>
<dbReference type="PANTHER" id="PTHR22916:SF3">
    <property type="entry name" value="UDP-GLCNAC:BETAGAL BETA-1,3-N-ACETYLGLUCOSAMINYLTRANSFERASE-LIKE PROTEIN 1"/>
    <property type="match status" value="1"/>
</dbReference>
<dbReference type="EMBL" id="AJVK01003764">
    <property type="status" value="NOT_ANNOTATED_CDS"/>
    <property type="molecule type" value="Genomic_DNA"/>
</dbReference>
<evidence type="ECO:0000259" key="1">
    <source>
        <dbReference type="Pfam" id="PF00535"/>
    </source>
</evidence>
<protein>
    <recommendedName>
        <fullName evidence="1">Glycosyltransferase 2-like domain-containing protein</fullName>
    </recommendedName>
</protein>
<reference evidence="2" key="1">
    <citation type="submission" date="2022-08" db="UniProtKB">
        <authorList>
            <consortium name="EnsemblMetazoa"/>
        </authorList>
    </citation>
    <scope>IDENTIFICATION</scope>
    <source>
        <strain evidence="2">Israel</strain>
    </source>
</reference>
<keyword evidence="3" id="KW-1185">Reference proteome</keyword>
<dbReference type="Proteomes" id="UP000092462">
    <property type="component" value="Unassembled WGS sequence"/>
</dbReference>
<evidence type="ECO:0000313" key="2">
    <source>
        <dbReference type="EnsemblMetazoa" id="PPAI003295-PA"/>
    </source>
</evidence>
<evidence type="ECO:0000313" key="3">
    <source>
        <dbReference type="Proteomes" id="UP000092462"/>
    </source>
</evidence>
<feature type="domain" description="Glycosyltransferase 2-like" evidence="1">
    <location>
        <begin position="19"/>
        <end position="190"/>
    </location>
</feature>
<organism evidence="2 3">
    <name type="scientific">Phlebotomus papatasi</name>
    <name type="common">Sandfly</name>
    <dbReference type="NCBI Taxonomy" id="29031"/>
    <lineage>
        <taxon>Eukaryota</taxon>
        <taxon>Metazoa</taxon>
        <taxon>Ecdysozoa</taxon>
        <taxon>Arthropoda</taxon>
        <taxon>Hexapoda</taxon>
        <taxon>Insecta</taxon>
        <taxon>Pterygota</taxon>
        <taxon>Neoptera</taxon>
        <taxon>Endopterygota</taxon>
        <taxon>Diptera</taxon>
        <taxon>Nematocera</taxon>
        <taxon>Psychodoidea</taxon>
        <taxon>Psychodidae</taxon>
        <taxon>Phlebotomus</taxon>
        <taxon>Phlebotomus</taxon>
    </lineage>
</organism>
<dbReference type="EnsemblMetazoa" id="PPAI003295-RA">
    <property type="protein sequence ID" value="PPAI003295-PA"/>
    <property type="gene ID" value="PPAI003295"/>
</dbReference>